<dbReference type="InterPro" id="IPR020846">
    <property type="entry name" value="MFS_dom"/>
</dbReference>
<keyword evidence="8" id="KW-1185">Reference proteome</keyword>
<comment type="subcellular location">
    <subcellularLocation>
        <location evidence="1">Cell membrane</location>
        <topology evidence="1">Multi-pass membrane protein</topology>
    </subcellularLocation>
</comment>
<evidence type="ECO:0000313" key="8">
    <source>
        <dbReference type="Proteomes" id="UP000460221"/>
    </source>
</evidence>
<dbReference type="InterPro" id="IPR011701">
    <property type="entry name" value="MFS"/>
</dbReference>
<dbReference type="PANTHER" id="PTHR42910:SF1">
    <property type="entry name" value="MAJOR FACILITATOR SUPERFAMILY (MFS) PROFILE DOMAIN-CONTAINING PROTEIN"/>
    <property type="match status" value="1"/>
</dbReference>
<feature type="domain" description="Major facilitator superfamily (MFS) profile" evidence="6">
    <location>
        <begin position="12"/>
        <end position="394"/>
    </location>
</feature>
<dbReference type="RefSeq" id="WP_154769779.1">
    <property type="nucleotide sequence ID" value="NZ_WLYK01000007.1"/>
</dbReference>
<name>A0A7K1FQW9_9ACTN</name>
<feature type="transmembrane region" description="Helical" evidence="5">
    <location>
        <begin position="342"/>
        <end position="362"/>
    </location>
</feature>
<feature type="transmembrane region" description="Helical" evidence="5">
    <location>
        <begin position="12"/>
        <end position="31"/>
    </location>
</feature>
<feature type="transmembrane region" description="Helical" evidence="5">
    <location>
        <begin position="246"/>
        <end position="270"/>
    </location>
</feature>
<evidence type="ECO:0000256" key="2">
    <source>
        <dbReference type="ARBA" id="ARBA00022692"/>
    </source>
</evidence>
<keyword evidence="4 5" id="KW-0472">Membrane</keyword>
<comment type="caution">
    <text evidence="7">The sequence shown here is derived from an EMBL/GenBank/DDBJ whole genome shotgun (WGS) entry which is preliminary data.</text>
</comment>
<dbReference type="SUPFAM" id="SSF103473">
    <property type="entry name" value="MFS general substrate transporter"/>
    <property type="match status" value="1"/>
</dbReference>
<dbReference type="CDD" id="cd17324">
    <property type="entry name" value="MFS_NepI_like"/>
    <property type="match status" value="1"/>
</dbReference>
<evidence type="ECO:0000259" key="6">
    <source>
        <dbReference type="PROSITE" id="PS50850"/>
    </source>
</evidence>
<dbReference type="Pfam" id="PF07690">
    <property type="entry name" value="MFS_1"/>
    <property type="match status" value="1"/>
</dbReference>
<feature type="transmembrane region" description="Helical" evidence="5">
    <location>
        <begin position="138"/>
        <end position="161"/>
    </location>
</feature>
<organism evidence="7 8">
    <name type="scientific">Nakamurella alba</name>
    <dbReference type="NCBI Taxonomy" id="2665158"/>
    <lineage>
        <taxon>Bacteria</taxon>
        <taxon>Bacillati</taxon>
        <taxon>Actinomycetota</taxon>
        <taxon>Actinomycetes</taxon>
        <taxon>Nakamurellales</taxon>
        <taxon>Nakamurellaceae</taxon>
        <taxon>Nakamurella</taxon>
    </lineage>
</organism>
<feature type="transmembrane region" description="Helical" evidence="5">
    <location>
        <begin position="277"/>
        <end position="297"/>
    </location>
</feature>
<sequence length="399" mass="40946">MTTTPTRTTALRGPVVLLFAVVTAVAAGTLYFGQPLVEEIRADLGVSEQAVSITIALTQIGYVVGLLLLVPLGDRVDRRKALGVLLGLLALAQVGVALAPSLVLLDIAVVLVGLTACVAQLTVATAANMAPEQTRGRVVGTVMSGLLLGILLARTVAGWIGEWGGWRAVYFVGAGLVLVTGAAALRVVPRSKPLVTGSYRALLASIGALVRDLPVLRVRAALGFALFGGFSVLWTPLGFLLSAEPYGYSTAVIGSFGLIGAGGAAAAMVAGRITDRFGPVVLTLVTTTVLVLAWAPLLLGGTHLWALIVGILVLDLAAMGLHITNQSEIYALDPAARSRLTAAYMATYFLGGVVGSAVAGLAWTHGGWGAVCAVGAGFGVLAVLLGLLAVRMRRRALSR</sequence>
<feature type="transmembrane region" description="Helical" evidence="5">
    <location>
        <begin position="368"/>
        <end position="390"/>
    </location>
</feature>
<dbReference type="GO" id="GO:0022857">
    <property type="term" value="F:transmembrane transporter activity"/>
    <property type="evidence" value="ECO:0007669"/>
    <property type="project" value="InterPro"/>
</dbReference>
<reference evidence="7 8" key="1">
    <citation type="submission" date="2019-11" db="EMBL/GenBank/DDBJ databases">
        <authorList>
            <person name="Jiang L.-Q."/>
        </authorList>
    </citation>
    <scope>NUCLEOTIDE SEQUENCE [LARGE SCALE GENOMIC DNA]</scope>
    <source>
        <strain evidence="7 8">YIM 132087</strain>
    </source>
</reference>
<proteinExistence type="predicted"/>
<feature type="transmembrane region" description="Helical" evidence="5">
    <location>
        <begin position="220"/>
        <end position="240"/>
    </location>
</feature>
<evidence type="ECO:0000256" key="4">
    <source>
        <dbReference type="ARBA" id="ARBA00023136"/>
    </source>
</evidence>
<feature type="transmembrane region" description="Helical" evidence="5">
    <location>
        <begin position="303"/>
        <end position="321"/>
    </location>
</feature>
<feature type="transmembrane region" description="Helical" evidence="5">
    <location>
        <begin position="51"/>
        <end position="70"/>
    </location>
</feature>
<keyword evidence="3 5" id="KW-1133">Transmembrane helix</keyword>
<dbReference type="PANTHER" id="PTHR42910">
    <property type="entry name" value="TRANSPORTER SCO4007-RELATED"/>
    <property type="match status" value="1"/>
</dbReference>
<evidence type="ECO:0000256" key="1">
    <source>
        <dbReference type="ARBA" id="ARBA00004651"/>
    </source>
</evidence>
<feature type="transmembrane region" description="Helical" evidence="5">
    <location>
        <begin position="167"/>
        <end position="188"/>
    </location>
</feature>
<evidence type="ECO:0000313" key="7">
    <source>
        <dbReference type="EMBL" id="MTD15759.1"/>
    </source>
</evidence>
<dbReference type="PROSITE" id="PS50850">
    <property type="entry name" value="MFS"/>
    <property type="match status" value="1"/>
</dbReference>
<dbReference type="EMBL" id="WLYK01000007">
    <property type="protein sequence ID" value="MTD15759.1"/>
    <property type="molecule type" value="Genomic_DNA"/>
</dbReference>
<dbReference type="Proteomes" id="UP000460221">
    <property type="component" value="Unassembled WGS sequence"/>
</dbReference>
<evidence type="ECO:0000256" key="5">
    <source>
        <dbReference type="SAM" id="Phobius"/>
    </source>
</evidence>
<evidence type="ECO:0000256" key="3">
    <source>
        <dbReference type="ARBA" id="ARBA00022989"/>
    </source>
</evidence>
<feature type="transmembrane region" description="Helical" evidence="5">
    <location>
        <begin position="107"/>
        <end position="126"/>
    </location>
</feature>
<feature type="transmembrane region" description="Helical" evidence="5">
    <location>
        <begin position="82"/>
        <end position="101"/>
    </location>
</feature>
<gene>
    <name evidence="7" type="ORF">GIS00_17635</name>
</gene>
<dbReference type="GO" id="GO:0005886">
    <property type="term" value="C:plasma membrane"/>
    <property type="evidence" value="ECO:0007669"/>
    <property type="project" value="UniProtKB-SubCell"/>
</dbReference>
<dbReference type="InterPro" id="IPR036259">
    <property type="entry name" value="MFS_trans_sf"/>
</dbReference>
<dbReference type="AlphaFoldDB" id="A0A7K1FQW9"/>
<accession>A0A7K1FQW9</accession>
<protein>
    <submittedName>
        <fullName evidence="7">MFS transporter</fullName>
    </submittedName>
</protein>
<dbReference type="Gene3D" id="1.20.1250.20">
    <property type="entry name" value="MFS general substrate transporter like domains"/>
    <property type="match status" value="1"/>
</dbReference>
<keyword evidence="2 5" id="KW-0812">Transmembrane</keyword>